<dbReference type="GO" id="GO:0043200">
    <property type="term" value="P:response to amino acid"/>
    <property type="evidence" value="ECO:0007669"/>
    <property type="project" value="TreeGrafter"/>
</dbReference>
<reference evidence="5" key="1">
    <citation type="submission" date="2021-03" db="EMBL/GenBank/DDBJ databases">
        <title>Complete Genome of Pseudoalteromonas xiamenensis STKMTI.2, a new potential marine bacterium producing anti-Vibrio compounds.</title>
        <authorList>
            <person name="Handayani D.P."/>
            <person name="Isnansetyo A."/>
            <person name="Istiqomah I."/>
            <person name="Jumina J."/>
        </authorList>
    </citation>
    <scope>NUCLEOTIDE SEQUENCE</scope>
    <source>
        <strain evidence="5">STKMTI.2</strain>
    </source>
</reference>
<dbReference type="InterPro" id="IPR000485">
    <property type="entry name" value="AsnC-type_HTH_dom"/>
</dbReference>
<dbReference type="GO" id="GO:0006355">
    <property type="term" value="P:regulation of DNA-templated transcription"/>
    <property type="evidence" value="ECO:0007669"/>
    <property type="project" value="UniProtKB-ARBA"/>
</dbReference>
<gene>
    <name evidence="5" type="ORF">J5O05_09515</name>
</gene>
<name>A0A975HM97_9GAMM</name>
<dbReference type="Pfam" id="PF13412">
    <property type="entry name" value="HTH_24"/>
    <property type="match status" value="1"/>
</dbReference>
<dbReference type="CDD" id="cd00090">
    <property type="entry name" value="HTH_ARSR"/>
    <property type="match status" value="1"/>
</dbReference>
<dbReference type="PROSITE" id="PS50956">
    <property type="entry name" value="HTH_ASNC_2"/>
    <property type="match status" value="1"/>
</dbReference>
<evidence type="ECO:0000256" key="3">
    <source>
        <dbReference type="ARBA" id="ARBA00023163"/>
    </source>
</evidence>
<dbReference type="InterPro" id="IPR019887">
    <property type="entry name" value="Tscrpt_reg_AsnC/Lrp_C"/>
</dbReference>
<evidence type="ECO:0000256" key="2">
    <source>
        <dbReference type="ARBA" id="ARBA00023125"/>
    </source>
</evidence>
<keyword evidence="2" id="KW-0238">DNA-binding</keyword>
<dbReference type="AlphaFoldDB" id="A0A975HM97"/>
<keyword evidence="6" id="KW-1185">Reference proteome</keyword>
<dbReference type="SMART" id="SM00344">
    <property type="entry name" value="HTH_ASNC"/>
    <property type="match status" value="1"/>
</dbReference>
<keyword evidence="3" id="KW-0804">Transcription</keyword>
<keyword evidence="1" id="KW-0805">Transcription regulation</keyword>
<dbReference type="RefSeq" id="WP_208844502.1">
    <property type="nucleotide sequence ID" value="NZ_CP072133.1"/>
</dbReference>
<feature type="domain" description="HTH asnC-type" evidence="4">
    <location>
        <begin position="4"/>
        <end position="65"/>
    </location>
</feature>
<dbReference type="Gene3D" id="1.10.10.10">
    <property type="entry name" value="Winged helix-like DNA-binding domain superfamily/Winged helix DNA-binding domain"/>
    <property type="match status" value="1"/>
</dbReference>
<evidence type="ECO:0000259" key="4">
    <source>
        <dbReference type="PROSITE" id="PS50956"/>
    </source>
</evidence>
<dbReference type="InterPro" id="IPR036388">
    <property type="entry name" value="WH-like_DNA-bd_sf"/>
</dbReference>
<evidence type="ECO:0000313" key="5">
    <source>
        <dbReference type="EMBL" id="QTH72879.1"/>
    </source>
</evidence>
<dbReference type="PANTHER" id="PTHR30154:SF34">
    <property type="entry name" value="TRANSCRIPTIONAL REGULATOR AZLB"/>
    <property type="match status" value="1"/>
</dbReference>
<proteinExistence type="predicted"/>
<dbReference type="PANTHER" id="PTHR30154">
    <property type="entry name" value="LEUCINE-RESPONSIVE REGULATORY PROTEIN"/>
    <property type="match status" value="1"/>
</dbReference>
<sequence length="153" mass="16977">MAPLDKKDKEVLRALQNNARMSNSALAEHVSLSDTPCLRRVKKLQSDGIIEGYHAKLNAKSLGLSVLVYAFVRLSENSAVAASQFESHVESLAHVLSCSVISGSYDYLLEVVAEDLEHYEFFLKHKLATQHHVAAVESTIVLKQTFSRRSLPI</sequence>
<dbReference type="Gene3D" id="3.30.70.920">
    <property type="match status" value="1"/>
</dbReference>
<evidence type="ECO:0000313" key="6">
    <source>
        <dbReference type="Proteomes" id="UP000664904"/>
    </source>
</evidence>
<dbReference type="KEGG" id="pxi:J5O05_09515"/>
<dbReference type="SUPFAM" id="SSF54909">
    <property type="entry name" value="Dimeric alpha+beta barrel"/>
    <property type="match status" value="1"/>
</dbReference>
<evidence type="ECO:0000256" key="1">
    <source>
        <dbReference type="ARBA" id="ARBA00023015"/>
    </source>
</evidence>
<dbReference type="Pfam" id="PF01037">
    <property type="entry name" value="AsnC_trans_reg"/>
    <property type="match status" value="1"/>
</dbReference>
<dbReference type="PRINTS" id="PR00033">
    <property type="entry name" value="HTHASNC"/>
</dbReference>
<dbReference type="GO" id="GO:0043565">
    <property type="term" value="F:sequence-specific DNA binding"/>
    <property type="evidence" value="ECO:0007669"/>
    <property type="project" value="InterPro"/>
</dbReference>
<dbReference type="Proteomes" id="UP000664904">
    <property type="component" value="Chromosome"/>
</dbReference>
<dbReference type="InterPro" id="IPR011991">
    <property type="entry name" value="ArsR-like_HTH"/>
</dbReference>
<dbReference type="GO" id="GO:0005829">
    <property type="term" value="C:cytosol"/>
    <property type="evidence" value="ECO:0007669"/>
    <property type="project" value="TreeGrafter"/>
</dbReference>
<accession>A0A975HM97</accession>
<organism evidence="5 6">
    <name type="scientific">Pseudoalteromonas xiamenensis</name>
    <dbReference type="NCBI Taxonomy" id="882626"/>
    <lineage>
        <taxon>Bacteria</taxon>
        <taxon>Pseudomonadati</taxon>
        <taxon>Pseudomonadota</taxon>
        <taxon>Gammaproteobacteria</taxon>
        <taxon>Alteromonadales</taxon>
        <taxon>Pseudoalteromonadaceae</taxon>
        <taxon>Pseudoalteromonas</taxon>
    </lineage>
</organism>
<dbReference type="EMBL" id="CP072133">
    <property type="protein sequence ID" value="QTH72879.1"/>
    <property type="molecule type" value="Genomic_DNA"/>
</dbReference>
<dbReference type="SUPFAM" id="SSF46785">
    <property type="entry name" value="Winged helix' DNA-binding domain"/>
    <property type="match status" value="1"/>
</dbReference>
<dbReference type="InterPro" id="IPR019888">
    <property type="entry name" value="Tscrpt_reg_AsnC-like"/>
</dbReference>
<protein>
    <submittedName>
        <fullName evidence="5">Lrp/AsnC family transcriptional regulator</fullName>
    </submittedName>
</protein>
<dbReference type="InterPro" id="IPR011008">
    <property type="entry name" value="Dimeric_a/b-barrel"/>
</dbReference>
<dbReference type="InterPro" id="IPR036390">
    <property type="entry name" value="WH_DNA-bd_sf"/>
</dbReference>